<dbReference type="CDD" id="cd00167">
    <property type="entry name" value="SANT"/>
    <property type="match status" value="1"/>
</dbReference>
<name>A0A1Q5URQ3_9EURO</name>
<dbReference type="InterPro" id="IPR001179">
    <property type="entry name" value="PPIase_FKBP_dom"/>
</dbReference>
<gene>
    <name evidence="10" type="ORF">PENSUB_2202</name>
</gene>
<evidence type="ECO:0000256" key="6">
    <source>
        <dbReference type="ARBA" id="ARBA00038106"/>
    </source>
</evidence>
<dbReference type="PANTHER" id="PTHR10516">
    <property type="entry name" value="PEPTIDYL-PROLYL CIS-TRANS ISOMERASE"/>
    <property type="match status" value="1"/>
</dbReference>
<dbReference type="InterPro" id="IPR046357">
    <property type="entry name" value="PPIase_dom_sf"/>
</dbReference>
<dbReference type="PANTHER" id="PTHR10516:SF443">
    <property type="entry name" value="FK506-BINDING PROTEIN 59-RELATED"/>
    <property type="match status" value="1"/>
</dbReference>
<organism evidence="10 11">
    <name type="scientific">Penicillium subrubescens</name>
    <dbReference type="NCBI Taxonomy" id="1316194"/>
    <lineage>
        <taxon>Eukaryota</taxon>
        <taxon>Fungi</taxon>
        <taxon>Dikarya</taxon>
        <taxon>Ascomycota</taxon>
        <taxon>Pezizomycotina</taxon>
        <taxon>Eurotiomycetes</taxon>
        <taxon>Eurotiomycetidae</taxon>
        <taxon>Eurotiales</taxon>
        <taxon>Aspergillaceae</taxon>
        <taxon>Penicillium</taxon>
    </lineage>
</organism>
<evidence type="ECO:0000313" key="10">
    <source>
        <dbReference type="EMBL" id="OKP15160.1"/>
    </source>
</evidence>
<comment type="caution">
    <text evidence="10">The sequence shown here is derived from an EMBL/GenBank/DDBJ whole genome shotgun (WGS) entry which is preliminary data.</text>
</comment>
<dbReference type="InterPro" id="IPR009057">
    <property type="entry name" value="Homeodomain-like_sf"/>
</dbReference>
<keyword evidence="4 7" id="KW-0697">Rotamase</keyword>
<dbReference type="SMART" id="SM00717">
    <property type="entry name" value="SANT"/>
    <property type="match status" value="1"/>
</dbReference>
<evidence type="ECO:0000313" key="11">
    <source>
        <dbReference type="Proteomes" id="UP000186955"/>
    </source>
</evidence>
<evidence type="ECO:0000256" key="8">
    <source>
        <dbReference type="SAM" id="MobiDB-lite"/>
    </source>
</evidence>
<proteinExistence type="inferred from homology"/>
<dbReference type="Gene3D" id="1.20.58.1880">
    <property type="match status" value="1"/>
</dbReference>
<feature type="domain" description="PPIase FKBP-type" evidence="9">
    <location>
        <begin position="459"/>
        <end position="549"/>
    </location>
</feature>
<dbReference type="Gene3D" id="3.10.50.40">
    <property type="match status" value="1"/>
</dbReference>
<feature type="region of interest" description="Disordered" evidence="8">
    <location>
        <begin position="405"/>
        <end position="443"/>
    </location>
</feature>
<feature type="compositionally biased region" description="Polar residues" evidence="8">
    <location>
        <begin position="286"/>
        <end position="311"/>
    </location>
</feature>
<evidence type="ECO:0000256" key="4">
    <source>
        <dbReference type="ARBA" id="ARBA00023110"/>
    </source>
</evidence>
<dbReference type="GO" id="GO:0005737">
    <property type="term" value="C:cytoplasm"/>
    <property type="evidence" value="ECO:0007669"/>
    <property type="project" value="TreeGrafter"/>
</dbReference>
<dbReference type="STRING" id="1316194.A0A1Q5URQ3"/>
<comment type="similarity">
    <text evidence="6">Belongs to the FKBP-type PPIase family. FKBP1 subfamily.</text>
</comment>
<protein>
    <recommendedName>
        <fullName evidence="3 7">peptidylprolyl isomerase</fullName>
        <ecNumber evidence="3 7">5.2.1.8</ecNumber>
    </recommendedName>
</protein>
<dbReference type="Proteomes" id="UP000186955">
    <property type="component" value="Unassembled WGS sequence"/>
</dbReference>
<comment type="function">
    <text evidence="2">PPIases accelerate the folding of proteins. It catalyzes the cis-trans isomerization of proline imidic peptide bonds in oligopeptides.</text>
</comment>
<dbReference type="Pfam" id="PF00249">
    <property type="entry name" value="Myb_DNA-binding"/>
    <property type="match status" value="1"/>
</dbReference>
<evidence type="ECO:0000259" key="9">
    <source>
        <dbReference type="PROSITE" id="PS50059"/>
    </source>
</evidence>
<feature type="compositionally biased region" description="Polar residues" evidence="8">
    <location>
        <begin position="75"/>
        <end position="84"/>
    </location>
</feature>
<keyword evidence="11" id="KW-1185">Reference proteome</keyword>
<reference evidence="10 11" key="1">
    <citation type="submission" date="2016-10" db="EMBL/GenBank/DDBJ databases">
        <title>Genome sequence of the ascomycete fungus Penicillium subrubescens.</title>
        <authorList>
            <person name="De Vries R.P."/>
            <person name="Peng M."/>
            <person name="Dilokpimol A."/>
            <person name="Hilden K."/>
            <person name="Makela M.R."/>
            <person name="Grigoriev I."/>
            <person name="Riley R."/>
            <person name="Granchi Z."/>
        </authorList>
    </citation>
    <scope>NUCLEOTIDE SEQUENCE [LARGE SCALE GENOMIC DNA]</scope>
    <source>
        <strain evidence="10 11">CBS 132785</strain>
    </source>
</reference>
<dbReference type="InterPro" id="IPR001005">
    <property type="entry name" value="SANT/Myb"/>
</dbReference>
<comment type="catalytic activity">
    <reaction evidence="1 7">
        <text>[protein]-peptidylproline (omega=180) = [protein]-peptidylproline (omega=0)</text>
        <dbReference type="Rhea" id="RHEA:16237"/>
        <dbReference type="Rhea" id="RHEA-COMP:10747"/>
        <dbReference type="Rhea" id="RHEA-COMP:10748"/>
        <dbReference type="ChEBI" id="CHEBI:83833"/>
        <dbReference type="ChEBI" id="CHEBI:83834"/>
        <dbReference type="EC" id="5.2.1.8"/>
    </reaction>
</comment>
<dbReference type="Pfam" id="PF00254">
    <property type="entry name" value="FKBP_C"/>
    <property type="match status" value="1"/>
</dbReference>
<dbReference type="PROSITE" id="PS50059">
    <property type="entry name" value="FKBP_PPIASE"/>
    <property type="match status" value="1"/>
</dbReference>
<evidence type="ECO:0000256" key="3">
    <source>
        <dbReference type="ARBA" id="ARBA00013194"/>
    </source>
</evidence>
<evidence type="ECO:0000256" key="1">
    <source>
        <dbReference type="ARBA" id="ARBA00000971"/>
    </source>
</evidence>
<dbReference type="InterPro" id="IPR050689">
    <property type="entry name" value="FKBP-type_PPIase"/>
</dbReference>
<feature type="region of interest" description="Disordered" evidence="8">
    <location>
        <begin position="35"/>
        <end position="108"/>
    </location>
</feature>
<dbReference type="SUPFAM" id="SSF46689">
    <property type="entry name" value="Homeodomain-like"/>
    <property type="match status" value="1"/>
</dbReference>
<feature type="region of interest" description="Disordered" evidence="8">
    <location>
        <begin position="284"/>
        <end position="322"/>
    </location>
</feature>
<dbReference type="GO" id="GO:0003755">
    <property type="term" value="F:peptidyl-prolyl cis-trans isomerase activity"/>
    <property type="evidence" value="ECO:0007669"/>
    <property type="project" value="UniProtKB-KW"/>
</dbReference>
<keyword evidence="5 7" id="KW-0413">Isomerase</keyword>
<evidence type="ECO:0000256" key="5">
    <source>
        <dbReference type="ARBA" id="ARBA00023235"/>
    </source>
</evidence>
<dbReference type="EMBL" id="MNBE01000023">
    <property type="protein sequence ID" value="OKP15160.1"/>
    <property type="molecule type" value="Genomic_DNA"/>
</dbReference>
<accession>A0A1Q5URQ3</accession>
<dbReference type="EC" id="5.2.1.8" evidence="3 7"/>
<sequence>MNHKCALCSQSGWQTKKAYATHVGQHLEEISLACLPRDEGDSSDDASDTDTSSATTQIYVVRPDRSENHDIDPSSEVQNIQSSDPLPRTYPARGRQVSPYVDPPPVDLSDNLRRYRRIVPKKNVSISRPLAASASLPMSSDATAINDQVNEPVLPVAHDIQTSTIDNTAILHEPAATSSTSKRPTSYWSVDEQQIFPQLLAQFGLDFEGIANSMKRKTPQMVRNYYQRLEKRKFEDRIADMEIEKARRSPDFLHESEDDFTGPFHPADESIYTRASNVYHPHYRDQQTSSSSMRGYQQRSVQPPTIGSEAQPSLAPIGQDYIDPSKLREGGLSVKEWYAIHDPSKPVPVEPRLDLGNQEEALLYRNSGQQQHQHSGYQRQLPATGVSVGDSVLISFLAPEVPEINYDPTPQAPASGSRLSFSKDDKEPMSSFEPTKSSNMGVERKIITRGNGSDSPASGDKVAIHYTGWLYDAKKANKGFQGKQFDSSRSPGRGPLNVQIGWDEGVQQMTLGEKSILTITPDYGYGDKSAGKIPAGSTLIFEVELLKINDKSA</sequence>
<dbReference type="SUPFAM" id="SSF54534">
    <property type="entry name" value="FKBP-like"/>
    <property type="match status" value="1"/>
</dbReference>
<evidence type="ECO:0000256" key="2">
    <source>
        <dbReference type="ARBA" id="ARBA00002388"/>
    </source>
</evidence>
<dbReference type="AlphaFoldDB" id="A0A1Q5URQ3"/>
<feature type="compositionally biased region" description="Basic and acidic residues" evidence="8">
    <location>
        <begin position="62"/>
        <end position="72"/>
    </location>
</feature>
<evidence type="ECO:0000256" key="7">
    <source>
        <dbReference type="PROSITE-ProRule" id="PRU00277"/>
    </source>
</evidence>